<dbReference type="AlphaFoldDB" id="A0AA38T0P1"/>
<reference evidence="1" key="1">
    <citation type="submission" date="2023-03" db="EMBL/GenBank/DDBJ databases">
        <title>Chromosome-scale reference genome and RAD-based genetic map of yellow starthistle (Centaurea solstitialis) reveal putative structural variation and QTLs associated with invader traits.</title>
        <authorList>
            <person name="Reatini B."/>
            <person name="Cang F.A."/>
            <person name="Jiang Q."/>
            <person name="Mckibben M.T.W."/>
            <person name="Barker M.S."/>
            <person name="Rieseberg L.H."/>
            <person name="Dlugosch K.M."/>
        </authorList>
    </citation>
    <scope>NUCLEOTIDE SEQUENCE</scope>
    <source>
        <strain evidence="1">CAN-66</strain>
        <tissue evidence="1">Leaf</tissue>
    </source>
</reference>
<evidence type="ECO:0000313" key="2">
    <source>
        <dbReference type="Proteomes" id="UP001172457"/>
    </source>
</evidence>
<name>A0AA38T0P1_9ASTR</name>
<keyword evidence="2" id="KW-1185">Reference proteome</keyword>
<proteinExistence type="predicted"/>
<sequence length="184" mass="21716">MYSFFLNNRHSISLQARCKWSAFVPLKVNIFIWRLFLNGLPTKNNLIRKESILCYVQFGAGRGGSLFFRCPKIDGLWRKIWSWMGMTGPRLSSSEDLLSRTFFPSSNWRRAKGFDAICLVALWSIWNWRNRLLHTNDLQVLEKIKEEDLFPRVMQQSAFWVKHRGNLGFSWESWIASPLDCFIC</sequence>
<protein>
    <recommendedName>
        <fullName evidence="3">Reverse transcriptase zinc-binding domain-containing protein</fullName>
    </recommendedName>
</protein>
<comment type="caution">
    <text evidence="1">The sequence shown here is derived from an EMBL/GenBank/DDBJ whole genome shotgun (WGS) entry which is preliminary data.</text>
</comment>
<organism evidence="1 2">
    <name type="scientific">Centaurea solstitialis</name>
    <name type="common">yellow star-thistle</name>
    <dbReference type="NCBI Taxonomy" id="347529"/>
    <lineage>
        <taxon>Eukaryota</taxon>
        <taxon>Viridiplantae</taxon>
        <taxon>Streptophyta</taxon>
        <taxon>Embryophyta</taxon>
        <taxon>Tracheophyta</taxon>
        <taxon>Spermatophyta</taxon>
        <taxon>Magnoliopsida</taxon>
        <taxon>eudicotyledons</taxon>
        <taxon>Gunneridae</taxon>
        <taxon>Pentapetalae</taxon>
        <taxon>asterids</taxon>
        <taxon>campanulids</taxon>
        <taxon>Asterales</taxon>
        <taxon>Asteraceae</taxon>
        <taxon>Carduoideae</taxon>
        <taxon>Cardueae</taxon>
        <taxon>Centaureinae</taxon>
        <taxon>Centaurea</taxon>
    </lineage>
</organism>
<dbReference type="EMBL" id="JARYMX010000006">
    <property type="protein sequence ID" value="KAJ9545890.1"/>
    <property type="molecule type" value="Genomic_DNA"/>
</dbReference>
<dbReference type="Proteomes" id="UP001172457">
    <property type="component" value="Chromosome 6"/>
</dbReference>
<gene>
    <name evidence="1" type="ORF">OSB04_025597</name>
</gene>
<evidence type="ECO:0000313" key="1">
    <source>
        <dbReference type="EMBL" id="KAJ9545890.1"/>
    </source>
</evidence>
<accession>A0AA38T0P1</accession>
<evidence type="ECO:0008006" key="3">
    <source>
        <dbReference type="Google" id="ProtNLM"/>
    </source>
</evidence>